<dbReference type="AlphaFoldDB" id="A0A219B5E1"/>
<evidence type="ECO:0000256" key="1">
    <source>
        <dbReference type="SAM" id="MobiDB-lite"/>
    </source>
</evidence>
<evidence type="ECO:0000313" key="3">
    <source>
        <dbReference type="EMBL" id="OWV33326.1"/>
    </source>
</evidence>
<feature type="region of interest" description="Disordered" evidence="1">
    <location>
        <begin position="29"/>
        <end position="55"/>
    </location>
</feature>
<comment type="caution">
    <text evidence="3">The sequence shown here is derived from an EMBL/GenBank/DDBJ whole genome shotgun (WGS) entry which is preliminary data.</text>
</comment>
<evidence type="ECO:0000313" key="4">
    <source>
        <dbReference type="Proteomes" id="UP000198462"/>
    </source>
</evidence>
<evidence type="ECO:0000256" key="2">
    <source>
        <dbReference type="SAM" id="SignalP"/>
    </source>
</evidence>
<dbReference type="EMBL" id="NFZT01000001">
    <property type="protein sequence ID" value="OWV33326.1"/>
    <property type="molecule type" value="Genomic_DNA"/>
</dbReference>
<organism evidence="3 4">
    <name type="scientific">Pacificimonas flava</name>
    <dbReference type="NCBI Taxonomy" id="1234595"/>
    <lineage>
        <taxon>Bacteria</taxon>
        <taxon>Pseudomonadati</taxon>
        <taxon>Pseudomonadota</taxon>
        <taxon>Alphaproteobacteria</taxon>
        <taxon>Sphingomonadales</taxon>
        <taxon>Sphingosinicellaceae</taxon>
        <taxon>Pacificimonas</taxon>
    </lineage>
</organism>
<name>A0A219B5E1_9SPHN</name>
<proteinExistence type="predicted"/>
<keyword evidence="2" id="KW-0732">Signal</keyword>
<feature type="chain" id="PRO_5012578200" evidence="2">
    <location>
        <begin position="22"/>
        <end position="142"/>
    </location>
</feature>
<keyword evidence="4" id="KW-1185">Reference proteome</keyword>
<sequence>MIRPCRLPLSVAALPVLVLLAACEPDPRTAAPAEDQAEEQEDALPPPPKDPRRFIGRWARSDDQCTTDWWRFWADELRTATEGLRCDILPPDASFSDTELRTLCRTREGGVRETWNIEYGEDAETMTITGEEGQTVNLVKCA</sequence>
<feature type="signal peptide" evidence="2">
    <location>
        <begin position="1"/>
        <end position="21"/>
    </location>
</feature>
<dbReference type="Proteomes" id="UP000198462">
    <property type="component" value="Unassembled WGS sequence"/>
</dbReference>
<accession>A0A219B5E1</accession>
<gene>
    <name evidence="3" type="ORF">B5C34_07560</name>
</gene>
<reference evidence="4" key="1">
    <citation type="submission" date="2017-05" db="EMBL/GenBank/DDBJ databases">
        <authorList>
            <person name="Lin X."/>
        </authorList>
    </citation>
    <scope>NUCLEOTIDE SEQUENCE [LARGE SCALE GENOMIC DNA]</scope>
    <source>
        <strain evidence="4">JLT2012</strain>
    </source>
</reference>
<protein>
    <submittedName>
        <fullName evidence="3">Uncharacterized protein</fullName>
    </submittedName>
</protein>
<dbReference type="PROSITE" id="PS51257">
    <property type="entry name" value="PROKAR_LIPOPROTEIN"/>
    <property type="match status" value="1"/>
</dbReference>